<dbReference type="GO" id="GO:0140359">
    <property type="term" value="F:ABC-type transporter activity"/>
    <property type="evidence" value="ECO:0007669"/>
    <property type="project" value="InterPro"/>
</dbReference>
<evidence type="ECO:0000259" key="10">
    <source>
        <dbReference type="PROSITE" id="PS50893"/>
    </source>
</evidence>
<dbReference type="AlphaFoldDB" id="A0A1M7IG12"/>
<evidence type="ECO:0000256" key="8">
    <source>
        <dbReference type="ARBA" id="ARBA00023136"/>
    </source>
</evidence>
<dbReference type="InterPro" id="IPR017871">
    <property type="entry name" value="ABC_transporter-like_CS"/>
</dbReference>
<evidence type="ECO:0000256" key="5">
    <source>
        <dbReference type="ARBA" id="ARBA00022741"/>
    </source>
</evidence>
<evidence type="ECO:0000313" key="12">
    <source>
        <dbReference type="EMBL" id="SHM39528.1"/>
    </source>
</evidence>
<dbReference type="FunFam" id="3.40.50.300:FF:000221">
    <property type="entry name" value="Multidrug ABC transporter ATP-binding protein"/>
    <property type="match status" value="1"/>
</dbReference>
<dbReference type="EMBL" id="FRCP01000009">
    <property type="protein sequence ID" value="SHM39528.1"/>
    <property type="molecule type" value="Genomic_DNA"/>
</dbReference>
<accession>A0A1M7IG12</accession>
<dbReference type="CDD" id="cd18548">
    <property type="entry name" value="ABC_6TM_Tm287_like"/>
    <property type="match status" value="1"/>
</dbReference>
<evidence type="ECO:0000256" key="2">
    <source>
        <dbReference type="ARBA" id="ARBA00022448"/>
    </source>
</evidence>
<dbReference type="PANTHER" id="PTHR24221">
    <property type="entry name" value="ATP-BINDING CASSETTE SUB-FAMILY B"/>
    <property type="match status" value="1"/>
</dbReference>
<protein>
    <submittedName>
        <fullName evidence="12">ATP-binding cassette, subfamily B</fullName>
    </submittedName>
</protein>
<dbReference type="SUPFAM" id="SSF90123">
    <property type="entry name" value="ABC transporter transmembrane region"/>
    <property type="match status" value="1"/>
</dbReference>
<dbReference type="GO" id="GO:0005524">
    <property type="term" value="F:ATP binding"/>
    <property type="evidence" value="ECO:0007669"/>
    <property type="project" value="UniProtKB-KW"/>
</dbReference>
<sequence>MYKQLAKSIREFKKDSIKAPVFITLEVLLECTIPFVIAQLVNQIKAGCEFRVIAMYGIILVAMAGLSLTFGIIGGIASATASSGFARNLRKDIYYKIQTYSFENMDRFSTSSLVTRLTTDVSNVQNAYMMIIRAAIRFPLMLVFAFIMAFVMGGKMAFIFLVVVPILGFGLFLVIRKVMPIFKKVFRKYDALNTSIQENVKGMRVVKSYVREEYEKKKFDGAASDICADFTRAEKILAINNPLMQFCLYTVMVFVLFFGSYTIITSQGMDLDVGQFSALLTYSFQILSSLMMLSMVFVMITMASESASRIIEVLDEDSSLANPLDGQKIVKDGSIDFERVSFKYSETAKKMSLADINLHINSGETIGIIGGTGASKTSLIQLIPRLYDTTEGVVKVGGIDVKDYDLEALRNQVAVVLQKNVLFSGSIKENLRWGNKEATDEEIIEACKLAQADEFIQNFPNGYDTYIEQGGSNVSGGQKQRLCIARALLKKPKVLILDDSTSAVDTKTDAMIRKALREFIPETTKIIIAQRTASVEDADQIIVMDGGSISGIGTHAELLKNNPIYKEVYLSQNKAGEQDEE</sequence>
<feature type="transmembrane region" description="Helical" evidence="9">
    <location>
        <begin position="276"/>
        <end position="300"/>
    </location>
</feature>
<evidence type="ECO:0000256" key="9">
    <source>
        <dbReference type="SAM" id="Phobius"/>
    </source>
</evidence>
<evidence type="ECO:0000256" key="3">
    <source>
        <dbReference type="ARBA" id="ARBA00022475"/>
    </source>
</evidence>
<dbReference type="InterPro" id="IPR003439">
    <property type="entry name" value="ABC_transporter-like_ATP-bd"/>
</dbReference>
<dbReference type="Pfam" id="PF00664">
    <property type="entry name" value="ABC_membrane"/>
    <property type="match status" value="1"/>
</dbReference>
<dbReference type="GO" id="GO:0016887">
    <property type="term" value="F:ATP hydrolysis activity"/>
    <property type="evidence" value="ECO:0007669"/>
    <property type="project" value="InterPro"/>
</dbReference>
<keyword evidence="2" id="KW-0813">Transport</keyword>
<dbReference type="PANTHER" id="PTHR24221:SF276">
    <property type="entry name" value="ABC TRANSPORTER, ATP-BINDING_PERMEASE PROTEIN"/>
    <property type="match status" value="1"/>
</dbReference>
<keyword evidence="7 9" id="KW-1133">Transmembrane helix</keyword>
<dbReference type="InterPro" id="IPR003593">
    <property type="entry name" value="AAA+_ATPase"/>
</dbReference>
<keyword evidence="5" id="KW-0547">Nucleotide-binding</keyword>
<evidence type="ECO:0000256" key="4">
    <source>
        <dbReference type="ARBA" id="ARBA00022692"/>
    </source>
</evidence>
<dbReference type="Gene3D" id="1.20.1560.10">
    <property type="entry name" value="ABC transporter type 1, transmembrane domain"/>
    <property type="match status" value="1"/>
</dbReference>
<dbReference type="PROSITE" id="PS50929">
    <property type="entry name" value="ABC_TM1F"/>
    <property type="match status" value="1"/>
</dbReference>
<dbReference type="PROSITE" id="PS50893">
    <property type="entry name" value="ABC_TRANSPORTER_2"/>
    <property type="match status" value="1"/>
</dbReference>
<dbReference type="PROSITE" id="PS00211">
    <property type="entry name" value="ABC_TRANSPORTER_1"/>
    <property type="match status" value="1"/>
</dbReference>
<dbReference type="SMART" id="SM00382">
    <property type="entry name" value="AAA"/>
    <property type="match status" value="1"/>
</dbReference>
<evidence type="ECO:0000259" key="11">
    <source>
        <dbReference type="PROSITE" id="PS50929"/>
    </source>
</evidence>
<proteinExistence type="predicted"/>
<keyword evidence="3" id="KW-1003">Cell membrane</keyword>
<dbReference type="STRING" id="1120996.SAMN02746066_01834"/>
<organism evidence="12 13">
    <name type="scientific">Anaerosporobacter mobilis DSM 15930</name>
    <dbReference type="NCBI Taxonomy" id="1120996"/>
    <lineage>
        <taxon>Bacteria</taxon>
        <taxon>Bacillati</taxon>
        <taxon>Bacillota</taxon>
        <taxon>Clostridia</taxon>
        <taxon>Lachnospirales</taxon>
        <taxon>Lachnospiraceae</taxon>
        <taxon>Anaerosporobacter</taxon>
    </lineage>
</organism>
<dbReference type="InterPro" id="IPR039421">
    <property type="entry name" value="Type_1_exporter"/>
</dbReference>
<feature type="domain" description="ABC transmembrane type-1" evidence="11">
    <location>
        <begin position="33"/>
        <end position="302"/>
    </location>
</feature>
<dbReference type="GO" id="GO:0005886">
    <property type="term" value="C:plasma membrane"/>
    <property type="evidence" value="ECO:0007669"/>
    <property type="project" value="UniProtKB-SubCell"/>
</dbReference>
<dbReference type="Pfam" id="PF00005">
    <property type="entry name" value="ABC_tran"/>
    <property type="match status" value="1"/>
</dbReference>
<dbReference type="RefSeq" id="WP_073286388.1">
    <property type="nucleotide sequence ID" value="NZ_FRCP01000009.1"/>
</dbReference>
<dbReference type="SUPFAM" id="SSF52540">
    <property type="entry name" value="P-loop containing nucleoside triphosphate hydrolases"/>
    <property type="match status" value="1"/>
</dbReference>
<feature type="transmembrane region" description="Helical" evidence="9">
    <location>
        <begin position="53"/>
        <end position="81"/>
    </location>
</feature>
<dbReference type="OrthoDB" id="9762778at2"/>
<feature type="domain" description="ABC transporter" evidence="10">
    <location>
        <begin position="335"/>
        <end position="571"/>
    </location>
</feature>
<evidence type="ECO:0000313" key="13">
    <source>
        <dbReference type="Proteomes" id="UP000184038"/>
    </source>
</evidence>
<evidence type="ECO:0000256" key="1">
    <source>
        <dbReference type="ARBA" id="ARBA00004651"/>
    </source>
</evidence>
<dbReference type="Gene3D" id="3.40.50.300">
    <property type="entry name" value="P-loop containing nucleotide triphosphate hydrolases"/>
    <property type="match status" value="1"/>
</dbReference>
<comment type="subcellular location">
    <subcellularLocation>
        <location evidence="1">Cell membrane</location>
        <topology evidence="1">Multi-pass membrane protein</topology>
    </subcellularLocation>
</comment>
<gene>
    <name evidence="12" type="ORF">SAMN02746066_01834</name>
</gene>
<keyword evidence="8 9" id="KW-0472">Membrane</keyword>
<keyword evidence="4 9" id="KW-0812">Transmembrane</keyword>
<feature type="transmembrane region" description="Helical" evidence="9">
    <location>
        <begin position="134"/>
        <end position="151"/>
    </location>
</feature>
<evidence type="ECO:0000256" key="6">
    <source>
        <dbReference type="ARBA" id="ARBA00022840"/>
    </source>
</evidence>
<feature type="transmembrane region" description="Helical" evidence="9">
    <location>
        <begin position="157"/>
        <end position="175"/>
    </location>
</feature>
<feature type="transmembrane region" description="Helical" evidence="9">
    <location>
        <begin position="21"/>
        <end position="41"/>
    </location>
</feature>
<dbReference type="InterPro" id="IPR036640">
    <property type="entry name" value="ABC1_TM_sf"/>
</dbReference>
<feature type="transmembrane region" description="Helical" evidence="9">
    <location>
        <begin position="246"/>
        <end position="264"/>
    </location>
</feature>
<name>A0A1M7IG12_9FIRM</name>
<dbReference type="Proteomes" id="UP000184038">
    <property type="component" value="Unassembled WGS sequence"/>
</dbReference>
<keyword evidence="6 12" id="KW-0067">ATP-binding</keyword>
<reference evidence="12 13" key="1">
    <citation type="submission" date="2016-11" db="EMBL/GenBank/DDBJ databases">
        <authorList>
            <person name="Jaros S."/>
            <person name="Januszkiewicz K."/>
            <person name="Wedrychowicz H."/>
        </authorList>
    </citation>
    <scope>NUCLEOTIDE SEQUENCE [LARGE SCALE GENOMIC DNA]</scope>
    <source>
        <strain evidence="12 13">DSM 15930</strain>
    </source>
</reference>
<evidence type="ECO:0000256" key="7">
    <source>
        <dbReference type="ARBA" id="ARBA00022989"/>
    </source>
</evidence>
<dbReference type="InterPro" id="IPR027417">
    <property type="entry name" value="P-loop_NTPase"/>
</dbReference>
<keyword evidence="13" id="KW-1185">Reference proteome</keyword>
<dbReference type="InterPro" id="IPR011527">
    <property type="entry name" value="ABC1_TM_dom"/>
</dbReference>